<gene>
    <name evidence="2" type="ordered locus">MexAM1_META1p4056</name>
</gene>
<keyword evidence="3" id="KW-1185">Reference proteome</keyword>
<evidence type="ECO:0000256" key="1">
    <source>
        <dbReference type="SAM" id="MobiDB-lite"/>
    </source>
</evidence>
<dbReference type="KEGG" id="mea:Mex_1p4056"/>
<dbReference type="HOGENOM" id="CLU_3424823_0_0_5"/>
<feature type="region of interest" description="Disordered" evidence="1">
    <location>
        <begin position="1"/>
        <end position="22"/>
    </location>
</feature>
<protein>
    <submittedName>
        <fullName evidence="2">Uncharacterized protein</fullName>
    </submittedName>
</protein>
<dbReference type="AlphaFoldDB" id="C5B1B7"/>
<proteinExistence type="predicted"/>
<accession>C5B1B7</accession>
<organism evidence="2 3">
    <name type="scientific">Methylorubrum extorquens (strain ATCC 14718 / DSM 1338 / JCM 2805 / NCIMB 9133 / AM1)</name>
    <name type="common">Methylobacterium extorquens</name>
    <dbReference type="NCBI Taxonomy" id="272630"/>
    <lineage>
        <taxon>Bacteria</taxon>
        <taxon>Pseudomonadati</taxon>
        <taxon>Pseudomonadota</taxon>
        <taxon>Alphaproteobacteria</taxon>
        <taxon>Hyphomicrobiales</taxon>
        <taxon>Methylobacteriaceae</taxon>
        <taxon>Methylorubrum</taxon>
    </lineage>
</organism>
<sequence>MLRCVSVNKRSGGDATFGGDAS</sequence>
<name>C5B1B7_METEA</name>
<reference evidence="2 3" key="1">
    <citation type="journal article" date="2009" name="PLoS ONE">
        <title>Methylobacterium genome sequences: a reference blueprint to investigate microbial metabolism of C1 compounds from natural and industrial sources.</title>
        <authorList>
            <person name="Vuilleumier S."/>
            <person name="Chistoserdova L."/>
            <person name="Lee M.-C."/>
            <person name="Bringel F."/>
            <person name="Lajus A."/>
            <person name="Zhou Y."/>
            <person name="Gourion B."/>
            <person name="Barbe V."/>
            <person name="Chang J."/>
            <person name="Cruveiller S."/>
            <person name="Dossat C."/>
            <person name="Gillett W."/>
            <person name="Gruffaz C."/>
            <person name="Haugen E."/>
            <person name="Hourcade E."/>
            <person name="Levy R."/>
            <person name="Mangenot S."/>
            <person name="Muller E."/>
            <person name="Nadalig T."/>
            <person name="Pagni M."/>
            <person name="Penny C."/>
            <person name="Peyraud R."/>
            <person name="Robinson D.G."/>
            <person name="Roche D."/>
            <person name="Rouy Z."/>
            <person name="Saenampechek C."/>
            <person name="Salvignol G."/>
            <person name="Vallenet D."/>
            <person name="Wu Z."/>
            <person name="Marx C.J."/>
            <person name="Vorholt J.A."/>
            <person name="Olson M.V."/>
            <person name="Kaul R."/>
            <person name="Weissenbach J."/>
            <person name="Medigue C."/>
            <person name="Lidstrom M.E."/>
        </authorList>
    </citation>
    <scope>NUCLEOTIDE SEQUENCE [LARGE SCALE GENOMIC DNA]</scope>
    <source>
        <strain evidence="3">ATCC 14718 / DSM 1338 / JCM 2805 / NCIMB 9133 / AM1</strain>
    </source>
</reference>
<evidence type="ECO:0000313" key="3">
    <source>
        <dbReference type="Proteomes" id="UP000009081"/>
    </source>
</evidence>
<evidence type="ECO:0000313" key="2">
    <source>
        <dbReference type="EMBL" id="ACS41718.1"/>
    </source>
</evidence>
<dbReference type="EMBL" id="CP001510">
    <property type="protein sequence ID" value="ACS41718.1"/>
    <property type="molecule type" value="Genomic_DNA"/>
</dbReference>
<dbReference type="Proteomes" id="UP000009081">
    <property type="component" value="Chromosome"/>
</dbReference>